<keyword evidence="1" id="KW-0812">Transmembrane</keyword>
<dbReference type="Proteomes" id="UP000479000">
    <property type="component" value="Unassembled WGS sequence"/>
</dbReference>
<organism evidence="2 3">
    <name type="scientific">Nesidiocoris tenuis</name>
    <dbReference type="NCBI Taxonomy" id="355587"/>
    <lineage>
        <taxon>Eukaryota</taxon>
        <taxon>Metazoa</taxon>
        <taxon>Ecdysozoa</taxon>
        <taxon>Arthropoda</taxon>
        <taxon>Hexapoda</taxon>
        <taxon>Insecta</taxon>
        <taxon>Pterygota</taxon>
        <taxon>Neoptera</taxon>
        <taxon>Paraneoptera</taxon>
        <taxon>Hemiptera</taxon>
        <taxon>Heteroptera</taxon>
        <taxon>Panheteroptera</taxon>
        <taxon>Cimicomorpha</taxon>
        <taxon>Miridae</taxon>
        <taxon>Dicyphina</taxon>
        <taxon>Nesidiocoris</taxon>
    </lineage>
</organism>
<accession>A0A6H5GB78</accession>
<sequence length="159" mass="18986">MSINHFHPCAKVRGENPNALRPRSQSNVCQLLLEILGREVLPNRPAPDPPSTSDSLAVRLPYFKLKLKFKLELKLEVKLKLTFKLELEVEVKLKLTFNLELNLEVKLKLKFKLELKLEVKLRRICKPRKKHFFISYYYNFYIFLRCIRIYYGVQNVCRY</sequence>
<feature type="non-terminal residue" evidence="2">
    <location>
        <position position="1"/>
    </location>
</feature>
<keyword evidence="1" id="KW-0472">Membrane</keyword>
<proteinExistence type="predicted"/>
<reference evidence="2 3" key="1">
    <citation type="submission" date="2020-02" db="EMBL/GenBank/DDBJ databases">
        <authorList>
            <person name="Ferguson B K."/>
        </authorList>
    </citation>
    <scope>NUCLEOTIDE SEQUENCE [LARGE SCALE GENOMIC DNA]</scope>
</reference>
<keyword evidence="1" id="KW-1133">Transmembrane helix</keyword>
<protein>
    <submittedName>
        <fullName evidence="2">Uncharacterized protein</fullName>
    </submittedName>
</protein>
<keyword evidence="3" id="KW-1185">Reference proteome</keyword>
<gene>
    <name evidence="2" type="ORF">NTEN_LOCUS5356</name>
</gene>
<evidence type="ECO:0000256" key="1">
    <source>
        <dbReference type="SAM" id="Phobius"/>
    </source>
</evidence>
<evidence type="ECO:0000313" key="2">
    <source>
        <dbReference type="EMBL" id="CAA9999073.1"/>
    </source>
</evidence>
<feature type="non-terminal residue" evidence="2">
    <location>
        <position position="159"/>
    </location>
</feature>
<evidence type="ECO:0000313" key="3">
    <source>
        <dbReference type="Proteomes" id="UP000479000"/>
    </source>
</evidence>
<name>A0A6H5GB78_9HEMI</name>
<feature type="transmembrane region" description="Helical" evidence="1">
    <location>
        <begin position="132"/>
        <end position="151"/>
    </location>
</feature>
<dbReference type="AlphaFoldDB" id="A0A6H5GB78"/>
<dbReference type="EMBL" id="CADCXU010008174">
    <property type="protein sequence ID" value="CAA9999073.1"/>
    <property type="molecule type" value="Genomic_DNA"/>
</dbReference>